<dbReference type="CDD" id="cd00108">
    <property type="entry name" value="KR"/>
    <property type="match status" value="2"/>
</dbReference>
<keyword evidence="7 20" id="KW-0645">Protease</keyword>
<reference evidence="24" key="2">
    <citation type="submission" date="2025-08" db="UniProtKB">
        <authorList>
            <consortium name="Ensembl"/>
        </authorList>
    </citation>
    <scope>IDENTIFICATION</scope>
</reference>
<dbReference type="Gene3D" id="2.40.20.10">
    <property type="entry name" value="Plasminogen Kringle 4"/>
    <property type="match status" value="2"/>
</dbReference>
<evidence type="ECO:0000256" key="8">
    <source>
        <dbReference type="ARBA" id="ARBA00022685"/>
    </source>
</evidence>
<keyword evidence="5" id="KW-0011">Acute phase</keyword>
<dbReference type="GO" id="GO:0030168">
    <property type="term" value="P:platelet activation"/>
    <property type="evidence" value="ECO:0007669"/>
    <property type="project" value="TreeGrafter"/>
</dbReference>
<proteinExistence type="predicted"/>
<keyword evidence="6 19" id="KW-0420">Kringle</keyword>
<dbReference type="GO" id="GO:0004252">
    <property type="term" value="F:serine-type endopeptidase activity"/>
    <property type="evidence" value="ECO:0007669"/>
    <property type="project" value="UniProtKB-EC"/>
</dbReference>
<evidence type="ECO:0000256" key="18">
    <source>
        <dbReference type="ARBA" id="ARBA00049579"/>
    </source>
</evidence>
<feature type="domain" description="Kringle" evidence="21">
    <location>
        <begin position="87"/>
        <end position="167"/>
    </location>
</feature>
<comment type="caution">
    <text evidence="19">Lacks conserved residue(s) required for the propagation of feature annotation.</text>
</comment>
<evidence type="ECO:0000256" key="6">
    <source>
        <dbReference type="ARBA" id="ARBA00022572"/>
    </source>
</evidence>
<dbReference type="Pfam" id="PF00089">
    <property type="entry name" value="Trypsin"/>
    <property type="match status" value="1"/>
</dbReference>
<evidence type="ECO:0000259" key="21">
    <source>
        <dbReference type="PROSITE" id="PS50070"/>
    </source>
</evidence>
<dbReference type="PRINTS" id="PR00722">
    <property type="entry name" value="CHYMOTRYPSIN"/>
</dbReference>
<dbReference type="SUPFAM" id="SSF57440">
    <property type="entry name" value="Kringle-like"/>
    <property type="match status" value="2"/>
</dbReference>
<dbReference type="AlphaFoldDB" id="A0A8C4RSM1"/>
<dbReference type="Pfam" id="PF09396">
    <property type="entry name" value="Thrombin_light"/>
    <property type="match status" value="1"/>
</dbReference>
<dbReference type="PRINTS" id="PR00018">
    <property type="entry name" value="KRINGLE"/>
</dbReference>
<dbReference type="PRINTS" id="PR00001">
    <property type="entry name" value="GLABLOOD"/>
</dbReference>
<evidence type="ECO:0000256" key="14">
    <source>
        <dbReference type="ARBA" id="ARBA00023145"/>
    </source>
</evidence>
<feature type="domain" description="Kringle" evidence="21">
    <location>
        <begin position="181"/>
        <end position="260"/>
    </location>
</feature>
<dbReference type="PROSITE" id="PS00134">
    <property type="entry name" value="TRYPSIN_HIS"/>
    <property type="match status" value="1"/>
</dbReference>
<keyword evidence="25" id="KW-1185">Reference proteome</keyword>
<evidence type="ECO:0000256" key="15">
    <source>
        <dbReference type="ARBA" id="ARBA00023157"/>
    </source>
</evidence>
<accession>A0A8C4RSM1</accession>
<comment type="catalytic activity">
    <reaction evidence="1">
        <text>Selective cleavage of Arg-|-Gly bonds in fibrinogen to form fibrin and release fibrinopeptides A and B.</text>
        <dbReference type="EC" id="3.4.21.5"/>
    </reaction>
</comment>
<evidence type="ECO:0000313" key="24">
    <source>
        <dbReference type="Ensembl" id="ENSECRP00000007024.1"/>
    </source>
</evidence>
<evidence type="ECO:0000256" key="11">
    <source>
        <dbReference type="ARBA" id="ARBA00022801"/>
    </source>
</evidence>
<keyword evidence="14" id="KW-0865">Zymogen</keyword>
<keyword evidence="10" id="KW-0677">Repeat</keyword>
<dbReference type="PROSITE" id="PS50998">
    <property type="entry name" value="GLA_2"/>
    <property type="match status" value="1"/>
</dbReference>
<dbReference type="GO" id="GO:0006508">
    <property type="term" value="P:proteolysis"/>
    <property type="evidence" value="ECO:0007669"/>
    <property type="project" value="UniProtKB-KW"/>
</dbReference>
<dbReference type="InterPro" id="IPR013806">
    <property type="entry name" value="Kringle-like"/>
</dbReference>
<evidence type="ECO:0000259" key="22">
    <source>
        <dbReference type="PROSITE" id="PS50240"/>
    </source>
</evidence>
<evidence type="ECO:0000256" key="5">
    <source>
        <dbReference type="ARBA" id="ARBA00022486"/>
    </source>
</evidence>
<dbReference type="InterPro" id="IPR001314">
    <property type="entry name" value="Peptidase_S1A"/>
</dbReference>
<keyword evidence="4" id="KW-0301">Gamma-carboxyglutamic acid</keyword>
<dbReference type="InterPro" id="IPR017857">
    <property type="entry name" value="Coagulation_fac-like_Gla_dom"/>
</dbReference>
<keyword evidence="15" id="KW-1015">Disulfide bond</keyword>
<keyword evidence="12 20" id="KW-0720">Serine protease</keyword>
<dbReference type="InterPro" id="IPR035972">
    <property type="entry name" value="GLA-like_dom_SF"/>
</dbReference>
<dbReference type="PROSITE" id="PS00021">
    <property type="entry name" value="KRINGLE_1"/>
    <property type="match status" value="1"/>
</dbReference>
<dbReference type="Gene3D" id="4.10.140.10">
    <property type="entry name" value="Thrombin light chain domain"/>
    <property type="match status" value="1"/>
</dbReference>
<dbReference type="PRINTS" id="PR01505">
    <property type="entry name" value="PROTHROMBIN"/>
</dbReference>
<dbReference type="PROSITE" id="PS50070">
    <property type="entry name" value="KRINGLE_2"/>
    <property type="match status" value="2"/>
</dbReference>
<evidence type="ECO:0000256" key="12">
    <source>
        <dbReference type="ARBA" id="ARBA00022825"/>
    </source>
</evidence>
<evidence type="ECO:0000313" key="25">
    <source>
        <dbReference type="Proteomes" id="UP000694620"/>
    </source>
</evidence>
<evidence type="ECO:0000256" key="16">
    <source>
        <dbReference type="ARBA" id="ARBA00023180"/>
    </source>
</evidence>
<dbReference type="InterPro" id="IPR051659">
    <property type="entry name" value="Serine_Protease_S1-Domain"/>
</dbReference>
<dbReference type="Pfam" id="PF00051">
    <property type="entry name" value="Kringle"/>
    <property type="match status" value="2"/>
</dbReference>
<dbReference type="InterPro" id="IPR018056">
    <property type="entry name" value="Kringle_CS"/>
</dbReference>
<dbReference type="InterPro" id="IPR033116">
    <property type="entry name" value="TRYPSIN_SER"/>
</dbReference>
<dbReference type="InterPro" id="IPR037111">
    <property type="entry name" value="Thrombin_light_chain_sf"/>
</dbReference>
<feature type="domain" description="Gla" evidence="23">
    <location>
        <begin position="21"/>
        <end position="67"/>
    </location>
</feature>
<evidence type="ECO:0000256" key="3">
    <source>
        <dbReference type="ARBA" id="ARBA00014840"/>
    </source>
</evidence>
<dbReference type="InterPro" id="IPR018992">
    <property type="entry name" value="Thrombin_light_chain"/>
</dbReference>
<reference evidence="24" key="3">
    <citation type="submission" date="2025-09" db="UniProtKB">
        <authorList>
            <consortium name="Ensembl"/>
        </authorList>
    </citation>
    <scope>IDENTIFICATION</scope>
</reference>
<evidence type="ECO:0000256" key="20">
    <source>
        <dbReference type="RuleBase" id="RU363034"/>
    </source>
</evidence>
<evidence type="ECO:0000256" key="1">
    <source>
        <dbReference type="ARBA" id="ARBA00001621"/>
    </source>
</evidence>
<dbReference type="InterPro" id="IPR009003">
    <property type="entry name" value="Peptidase_S1_PA"/>
</dbReference>
<dbReference type="Proteomes" id="UP000694620">
    <property type="component" value="Chromosome 2"/>
</dbReference>
<dbReference type="InterPro" id="IPR000294">
    <property type="entry name" value="GLA_domain"/>
</dbReference>
<dbReference type="EC" id="3.4.21.5" evidence="2"/>
<evidence type="ECO:0000256" key="19">
    <source>
        <dbReference type="PROSITE-ProRule" id="PRU00121"/>
    </source>
</evidence>
<evidence type="ECO:0000256" key="4">
    <source>
        <dbReference type="ARBA" id="ARBA00022479"/>
    </source>
</evidence>
<evidence type="ECO:0000256" key="17">
    <source>
        <dbReference type="ARBA" id="ARBA00032835"/>
    </source>
</evidence>
<dbReference type="InterPro" id="IPR018114">
    <property type="entry name" value="TRYPSIN_HIS"/>
</dbReference>
<dbReference type="GO" id="GO:0006953">
    <property type="term" value="P:acute-phase response"/>
    <property type="evidence" value="ECO:0007669"/>
    <property type="project" value="UniProtKB-KW"/>
</dbReference>
<keyword evidence="13" id="KW-0106">Calcium</keyword>
<dbReference type="PANTHER" id="PTHR24254">
    <property type="entry name" value="PROTHROMBIN"/>
    <property type="match status" value="1"/>
</dbReference>
<evidence type="ECO:0000259" key="23">
    <source>
        <dbReference type="PROSITE" id="PS50998"/>
    </source>
</evidence>
<protein>
    <recommendedName>
        <fullName evidence="3">Prothrombin</fullName>
        <ecNumber evidence="2">3.4.21.5</ecNumber>
    </recommendedName>
    <alternativeName>
        <fullName evidence="17">Coagulation factor II</fullName>
    </alternativeName>
</protein>
<dbReference type="InterPro" id="IPR000001">
    <property type="entry name" value="Kringle"/>
</dbReference>
<reference evidence="24" key="1">
    <citation type="submission" date="2021-06" db="EMBL/GenBank/DDBJ databases">
        <authorList>
            <consortium name="Wellcome Sanger Institute Data Sharing"/>
        </authorList>
    </citation>
    <scope>NUCLEOTIDE SEQUENCE [LARGE SCALE GENOMIC DNA]</scope>
</reference>
<dbReference type="FunFam" id="4.10.740.10:FF:000001">
    <property type="entry name" value="vitamin K-dependent protein S"/>
    <property type="match status" value="1"/>
</dbReference>
<dbReference type="Gene3D" id="4.10.740.10">
    <property type="entry name" value="Coagulation Factor IX"/>
    <property type="match status" value="1"/>
</dbReference>
<dbReference type="PROSITE" id="PS50240">
    <property type="entry name" value="TRYPSIN_DOM"/>
    <property type="match status" value="1"/>
</dbReference>
<name>A0A8C4RSM1_ERPCA</name>
<keyword evidence="9" id="KW-0732">Signal</keyword>
<comment type="function">
    <text evidence="18">Thrombin, which cleaves bonds after Arg and Lys, converts fibrinogen to fibrin and activates factors V, VII, VIII, XIII, and, in complex with thrombomodulin, protein C. Functions in blood homeostasis, inflammation and wound healing. Activates coagulation factor XI (F11); activation is promoted by the contact with negatively charged surfaces. Triggers the production of pro-inflammatory cytokines, such as MCP-1/CCL2 and IL8/CXCL8, in endothelial cells.</text>
</comment>
<keyword evidence="8" id="KW-0165">Cleavage on pair of basic residues</keyword>
<dbReference type="GO" id="GO:0030194">
    <property type="term" value="P:positive regulation of blood coagulation"/>
    <property type="evidence" value="ECO:0007669"/>
    <property type="project" value="TreeGrafter"/>
</dbReference>
<gene>
    <name evidence="24" type="primary">f2</name>
</gene>
<dbReference type="SMART" id="SM00130">
    <property type="entry name" value="KR"/>
    <property type="match status" value="2"/>
</dbReference>
<dbReference type="InterPro" id="IPR038178">
    <property type="entry name" value="Kringle_sf"/>
</dbReference>
<feature type="domain" description="Peptidase S1" evidence="22">
    <location>
        <begin position="328"/>
        <end position="559"/>
    </location>
</feature>
<dbReference type="CDD" id="cd00190">
    <property type="entry name" value="Tryp_SPc"/>
    <property type="match status" value="1"/>
</dbReference>
<dbReference type="GeneTree" id="ENSGT00940000164059"/>
<dbReference type="InterPro" id="IPR001254">
    <property type="entry name" value="Trypsin_dom"/>
</dbReference>
<dbReference type="PANTHER" id="PTHR24254:SF10">
    <property type="entry name" value="PROTHROMBIN"/>
    <property type="match status" value="1"/>
</dbReference>
<organism evidence="24 25">
    <name type="scientific">Erpetoichthys calabaricus</name>
    <name type="common">Rope fish</name>
    <name type="synonym">Calamoichthys calabaricus</name>
    <dbReference type="NCBI Taxonomy" id="27687"/>
    <lineage>
        <taxon>Eukaryota</taxon>
        <taxon>Metazoa</taxon>
        <taxon>Chordata</taxon>
        <taxon>Craniata</taxon>
        <taxon>Vertebrata</taxon>
        <taxon>Euteleostomi</taxon>
        <taxon>Actinopterygii</taxon>
        <taxon>Polypteriformes</taxon>
        <taxon>Polypteridae</taxon>
        <taxon>Erpetoichthys</taxon>
    </lineage>
</organism>
<dbReference type="SMART" id="SM00020">
    <property type="entry name" value="Tryp_SPc"/>
    <property type="match status" value="1"/>
</dbReference>
<dbReference type="Gene3D" id="2.40.10.10">
    <property type="entry name" value="Trypsin-like serine proteases"/>
    <property type="match status" value="2"/>
</dbReference>
<evidence type="ECO:0000256" key="7">
    <source>
        <dbReference type="ARBA" id="ARBA00022670"/>
    </source>
</evidence>
<dbReference type="Ensembl" id="ENSECRT00000007136.1">
    <property type="protein sequence ID" value="ENSECRP00000007024.1"/>
    <property type="gene ID" value="ENSECRG00000004654.1"/>
</dbReference>
<dbReference type="SUPFAM" id="SSF50494">
    <property type="entry name" value="Trypsin-like serine proteases"/>
    <property type="match status" value="1"/>
</dbReference>
<dbReference type="GO" id="GO:0005509">
    <property type="term" value="F:calcium ion binding"/>
    <property type="evidence" value="ECO:0007669"/>
    <property type="project" value="InterPro"/>
</dbReference>
<evidence type="ECO:0000256" key="2">
    <source>
        <dbReference type="ARBA" id="ARBA00012174"/>
    </source>
</evidence>
<evidence type="ECO:0000256" key="9">
    <source>
        <dbReference type="ARBA" id="ARBA00022729"/>
    </source>
</evidence>
<keyword evidence="11 20" id="KW-0378">Hydrolase</keyword>
<dbReference type="PROSITE" id="PS00135">
    <property type="entry name" value="TRYPSIN_SER"/>
    <property type="match status" value="1"/>
</dbReference>
<keyword evidence="16" id="KW-0325">Glycoprotein</keyword>
<dbReference type="FunFam" id="2.40.10.10:FF:000085">
    <property type="entry name" value="Prothrombin"/>
    <property type="match status" value="1"/>
</dbReference>
<dbReference type="SUPFAM" id="SSF57630">
    <property type="entry name" value="GLA-domain"/>
    <property type="match status" value="1"/>
</dbReference>
<evidence type="ECO:0000256" key="10">
    <source>
        <dbReference type="ARBA" id="ARBA00022737"/>
    </source>
</evidence>
<dbReference type="GO" id="GO:0005615">
    <property type="term" value="C:extracellular space"/>
    <property type="evidence" value="ECO:0007669"/>
    <property type="project" value="TreeGrafter"/>
</dbReference>
<dbReference type="SMART" id="SM00069">
    <property type="entry name" value="GLA"/>
    <property type="match status" value="1"/>
</dbReference>
<evidence type="ECO:0000256" key="13">
    <source>
        <dbReference type="ARBA" id="ARBA00022837"/>
    </source>
</evidence>
<dbReference type="Pfam" id="PF00594">
    <property type="entry name" value="Gla"/>
    <property type="match status" value="1"/>
</dbReference>
<sequence>MFFSVFVGKKDALSILTRRRRANQFAEELKKGNLERECVEEICNFEETREVFEDSTKTVSKASDKGNKNVRIKEDVNKLRECLNRDECARGNGTNYEGKVSITKSGRDCQYWSSNFPHRHRENNRSDLNPGYLLENQCRNPDNSADGPWCFTRDPLVRRETCNVPVCGKQPFRTRLLYNGDCLTDLGIHYEDNLSVSISGLTCLKWNSSKALELSKTKEFSSFVKLKENYCRNPDLDEEGPWCFVDHPNKTFEYCKLDFCDTPLDEYIVDNVNQSGRTVIQGPKKTHFNPRSFGNGEADCGKRPLFEKINKEDATDKELLQSYVKERVVGGKDAKEGSAPWQVMLYKKAPQELLCGGSLLSDQWILTAAHCILYPPWDKNFTASDILVRLGKHYRAKFEKQQEKIVAIDKIILHPNQPALQTISGQFVCQPRTLMFAGFKGRVTGWGNLFETWTSNSRSLPAVLQQINLPIVDQEKCRTSTKIKVTDNMFCAGYSSTDSKRGDACEGDSGGPFVMMNPDDGLWYQVGIVSWGEGCDRDDKFGFYTHLFRMRKWMMKVIENQDSSDQ</sequence>
<dbReference type="InterPro" id="IPR043504">
    <property type="entry name" value="Peptidase_S1_PA_chymotrypsin"/>
</dbReference>
<dbReference type="InterPro" id="IPR003966">
    <property type="entry name" value="Prothrombin/thrombin"/>
</dbReference>